<dbReference type="Proteomes" id="UP001283361">
    <property type="component" value="Unassembled WGS sequence"/>
</dbReference>
<accession>A0AAE1A1U7</accession>
<comment type="caution">
    <text evidence="1">The sequence shown here is derived from an EMBL/GenBank/DDBJ whole genome shotgun (WGS) entry which is preliminary data.</text>
</comment>
<sequence>MRVTYRGIIYVKKLASSHPWFTDQRCANKSISWQAANELCCVHQLSQLKQKLTDTGASLGKIPQPAYQFQYKYLTFENTKYLKEPLKPCARLPPNPVSFQTRVMKA</sequence>
<dbReference type="EMBL" id="JAWDGP010002819">
    <property type="protein sequence ID" value="KAK3779660.1"/>
    <property type="molecule type" value="Genomic_DNA"/>
</dbReference>
<reference evidence="1" key="1">
    <citation type="journal article" date="2023" name="G3 (Bethesda)">
        <title>A reference genome for the long-term kleptoplast-retaining sea slug Elysia crispata morphotype clarki.</title>
        <authorList>
            <person name="Eastman K.E."/>
            <person name="Pendleton A.L."/>
            <person name="Shaikh M.A."/>
            <person name="Suttiyut T."/>
            <person name="Ogas R."/>
            <person name="Tomko P."/>
            <person name="Gavelis G."/>
            <person name="Widhalm J.R."/>
            <person name="Wisecaver J.H."/>
        </authorList>
    </citation>
    <scope>NUCLEOTIDE SEQUENCE</scope>
    <source>
        <strain evidence="1">ECLA1</strain>
    </source>
</reference>
<name>A0AAE1A1U7_9GAST</name>
<evidence type="ECO:0000313" key="1">
    <source>
        <dbReference type="EMBL" id="KAK3779660.1"/>
    </source>
</evidence>
<gene>
    <name evidence="1" type="ORF">RRG08_040383</name>
</gene>
<proteinExistence type="predicted"/>
<evidence type="ECO:0000313" key="2">
    <source>
        <dbReference type="Proteomes" id="UP001283361"/>
    </source>
</evidence>
<protein>
    <submittedName>
        <fullName evidence="1">Uncharacterized protein</fullName>
    </submittedName>
</protein>
<organism evidence="1 2">
    <name type="scientific">Elysia crispata</name>
    <name type="common">lettuce slug</name>
    <dbReference type="NCBI Taxonomy" id="231223"/>
    <lineage>
        <taxon>Eukaryota</taxon>
        <taxon>Metazoa</taxon>
        <taxon>Spiralia</taxon>
        <taxon>Lophotrochozoa</taxon>
        <taxon>Mollusca</taxon>
        <taxon>Gastropoda</taxon>
        <taxon>Heterobranchia</taxon>
        <taxon>Euthyneura</taxon>
        <taxon>Panpulmonata</taxon>
        <taxon>Sacoglossa</taxon>
        <taxon>Placobranchoidea</taxon>
        <taxon>Plakobranchidae</taxon>
        <taxon>Elysia</taxon>
    </lineage>
</organism>
<keyword evidence="2" id="KW-1185">Reference proteome</keyword>
<dbReference type="AlphaFoldDB" id="A0AAE1A1U7"/>